<feature type="compositionally biased region" description="Basic and acidic residues" evidence="1">
    <location>
        <begin position="109"/>
        <end position="121"/>
    </location>
</feature>
<dbReference type="AlphaFoldDB" id="A0A8H7F786"/>
<dbReference type="Proteomes" id="UP000629468">
    <property type="component" value="Unassembled WGS sequence"/>
</dbReference>
<evidence type="ECO:0000256" key="1">
    <source>
        <dbReference type="SAM" id="MobiDB-lite"/>
    </source>
</evidence>
<feature type="compositionally biased region" description="Polar residues" evidence="1">
    <location>
        <begin position="125"/>
        <end position="134"/>
    </location>
</feature>
<dbReference type="EMBL" id="JABXXO010000004">
    <property type="protein sequence ID" value="KAF7779069.1"/>
    <property type="molecule type" value="Genomic_DNA"/>
</dbReference>
<comment type="caution">
    <text evidence="2">The sequence shown here is derived from an EMBL/GenBank/DDBJ whole genome shotgun (WGS) entry which is preliminary data.</text>
</comment>
<gene>
    <name evidence="2" type="ORF">Agabi119p4_3414</name>
</gene>
<dbReference type="OMA" id="YKTRFVE"/>
<feature type="compositionally biased region" description="Basic and acidic residues" evidence="1">
    <location>
        <begin position="43"/>
        <end position="53"/>
    </location>
</feature>
<organism evidence="2 3">
    <name type="scientific">Agaricus bisporus var. burnettii</name>
    <dbReference type="NCBI Taxonomy" id="192524"/>
    <lineage>
        <taxon>Eukaryota</taxon>
        <taxon>Fungi</taxon>
        <taxon>Dikarya</taxon>
        <taxon>Basidiomycota</taxon>
        <taxon>Agaricomycotina</taxon>
        <taxon>Agaricomycetes</taxon>
        <taxon>Agaricomycetidae</taxon>
        <taxon>Agaricales</taxon>
        <taxon>Agaricineae</taxon>
        <taxon>Agaricaceae</taxon>
        <taxon>Agaricus</taxon>
    </lineage>
</organism>
<evidence type="ECO:0000313" key="3">
    <source>
        <dbReference type="Proteomes" id="UP000629468"/>
    </source>
</evidence>
<feature type="region of interest" description="Disordered" evidence="1">
    <location>
        <begin position="26"/>
        <end position="53"/>
    </location>
</feature>
<name>A0A8H7F786_AGABI</name>
<evidence type="ECO:0000313" key="2">
    <source>
        <dbReference type="EMBL" id="KAF7779069.1"/>
    </source>
</evidence>
<protein>
    <submittedName>
        <fullName evidence="2">Uncharacterized protein</fullName>
    </submittedName>
</protein>
<feature type="region of interest" description="Disordered" evidence="1">
    <location>
        <begin position="109"/>
        <end position="144"/>
    </location>
</feature>
<reference evidence="2 3" key="1">
    <citation type="journal article" name="Sci. Rep.">
        <title>Telomere-to-telomere assembled and centromere annotated genomes of the two main subspecies of the button mushroom Agaricus bisporus reveal especially polymorphic chromosome ends.</title>
        <authorList>
            <person name="Sonnenberg A.S.M."/>
            <person name="Sedaghat-Telgerd N."/>
            <person name="Lavrijssen B."/>
            <person name="Ohm R.A."/>
            <person name="Hendrickx P.M."/>
            <person name="Scholtmeijer K."/>
            <person name="Baars J.J.P."/>
            <person name="van Peer A."/>
        </authorList>
    </citation>
    <scope>NUCLEOTIDE SEQUENCE [LARGE SCALE GENOMIC DNA]</scope>
    <source>
        <strain evidence="2 3">H119_p4</strain>
    </source>
</reference>
<sequence>MTTRNTRPKTNATTDLDLSNPSLYAELFKNPTGGASRTGSNRRAKEEERRKELDKMKDEYKTRFVEEAKHTFDLQAPAEKMARFEETLRQRRSSALYPNFLAAKWREEWEREKRKTQKPEYEQPPQDSQLNGNNVDGAKEEGEI</sequence>
<proteinExistence type="predicted"/>
<accession>A0A8H7F786</accession>